<dbReference type="Gene3D" id="2.60.40.1080">
    <property type="match status" value="1"/>
</dbReference>
<dbReference type="AlphaFoldDB" id="A0A518VCS4"/>
<dbReference type="SUPFAM" id="SSF49373">
    <property type="entry name" value="Invasin/intimin cell-adhesion fragments"/>
    <property type="match status" value="1"/>
</dbReference>
<organism evidence="1 2">
    <name type="scientific">Brevibacillus laterosporus</name>
    <name type="common">Bacillus laterosporus</name>
    <dbReference type="NCBI Taxonomy" id="1465"/>
    <lineage>
        <taxon>Bacteria</taxon>
        <taxon>Bacillati</taxon>
        <taxon>Bacillota</taxon>
        <taxon>Bacilli</taxon>
        <taxon>Bacillales</taxon>
        <taxon>Paenibacillaceae</taxon>
        <taxon>Brevibacillus</taxon>
    </lineage>
</organism>
<dbReference type="Proteomes" id="UP000319432">
    <property type="component" value="Chromosome"/>
</dbReference>
<proteinExistence type="predicted"/>
<evidence type="ECO:0000313" key="2">
    <source>
        <dbReference type="Proteomes" id="UP000319432"/>
    </source>
</evidence>
<accession>A0A518VCS4</accession>
<sequence length="370" mass="41545">MRDGNKLLDMTLNGLGGTEVVINGVIKLASILSKYSKTEQWLKTLIMRNGDFSVGDIVKVNGRNWLVTLLDQENPLYQKGTMIFCNQTIRWQDQFVVYESPCYVTKLGYIGGTEEDKNFTLPDKQMRVIIPETEATSRIRRDRRFIFNHSVFKVIDLNLLNDGLIDLVVAEDVSNIKDNFNLGIADYTPCSNEIRISSLEYELQKGSSFKLKVDVLQNGSPLPSPPLSYTSNFPNVVNVDKNGICHGLDIGQANITVSMGSLSSSILVNVTEDVRDNFLIDIIGSETIVQSDTERYSVIFSNNGIEIDDIQVSWLITDDHDKPINYLTIANANQKSCTVQATKKLGYFRLWAKAGEITDYKEIKVKSLFG</sequence>
<reference evidence="1 2" key="1">
    <citation type="submission" date="2018-11" db="EMBL/GenBank/DDBJ databases">
        <title>Phylogenetic determinants of toxin gene distribution in genomes of Brevibacillus laterosporus.</title>
        <authorList>
            <person name="Glare T.R."/>
            <person name="Durrant A."/>
            <person name="Berry C."/>
            <person name="Palma L."/>
            <person name="Ormskirk M."/>
            <person name="Cox M.O."/>
        </authorList>
    </citation>
    <scope>NUCLEOTIDE SEQUENCE [LARGE SCALE GENOMIC DNA]</scope>
    <source>
        <strain evidence="1 2">1821L</strain>
    </source>
</reference>
<dbReference type="InterPro" id="IPR008964">
    <property type="entry name" value="Invasin/intimin_cell_adhesion"/>
</dbReference>
<dbReference type="EMBL" id="CP033464">
    <property type="protein sequence ID" value="QDX94749.1"/>
    <property type="molecule type" value="Genomic_DNA"/>
</dbReference>
<evidence type="ECO:0000313" key="1">
    <source>
        <dbReference type="EMBL" id="QDX94749.1"/>
    </source>
</evidence>
<name>A0A518VCS4_BRELA</name>
<gene>
    <name evidence="1" type="ORF">EEL30_22160</name>
</gene>
<keyword evidence="2" id="KW-1185">Reference proteome</keyword>
<evidence type="ECO:0008006" key="3">
    <source>
        <dbReference type="Google" id="ProtNLM"/>
    </source>
</evidence>
<protein>
    <recommendedName>
        <fullName evidence="3">BIG2 domain-containing protein</fullName>
    </recommendedName>
</protein>